<dbReference type="CDD" id="cd00338">
    <property type="entry name" value="Ser_Recombinase"/>
    <property type="match status" value="1"/>
</dbReference>
<dbReference type="PANTHER" id="PTHR30461">
    <property type="entry name" value="DNA-INVERTASE FROM LAMBDOID PROPHAGE"/>
    <property type="match status" value="1"/>
</dbReference>
<keyword evidence="3" id="KW-0233">DNA recombination</keyword>
<organism evidence="7 8">
    <name type="scientific">Caulifigura coniformis</name>
    <dbReference type="NCBI Taxonomy" id="2527983"/>
    <lineage>
        <taxon>Bacteria</taxon>
        <taxon>Pseudomonadati</taxon>
        <taxon>Planctomycetota</taxon>
        <taxon>Planctomycetia</taxon>
        <taxon>Planctomycetales</taxon>
        <taxon>Planctomycetaceae</taxon>
        <taxon>Caulifigura</taxon>
    </lineage>
</organism>
<dbReference type="EMBL" id="CP036271">
    <property type="protein sequence ID" value="QDT54789.1"/>
    <property type="molecule type" value="Genomic_DNA"/>
</dbReference>
<dbReference type="OrthoDB" id="267468at2"/>
<evidence type="ECO:0000256" key="1">
    <source>
        <dbReference type="ARBA" id="ARBA00022908"/>
    </source>
</evidence>
<protein>
    <recommendedName>
        <fullName evidence="6">Resolvase/invertase-type recombinase catalytic domain-containing protein</fullName>
    </recommendedName>
</protein>
<dbReference type="SUPFAM" id="SSF53041">
    <property type="entry name" value="Resolvase-like"/>
    <property type="match status" value="1"/>
</dbReference>
<dbReference type="PANTHER" id="PTHR30461:SF23">
    <property type="entry name" value="DNA RECOMBINASE-RELATED"/>
    <property type="match status" value="1"/>
</dbReference>
<evidence type="ECO:0000256" key="3">
    <source>
        <dbReference type="ARBA" id="ARBA00023172"/>
    </source>
</evidence>
<evidence type="ECO:0000256" key="5">
    <source>
        <dbReference type="PROSITE-ProRule" id="PRU10137"/>
    </source>
</evidence>
<reference evidence="7 8" key="1">
    <citation type="submission" date="2019-02" db="EMBL/GenBank/DDBJ databases">
        <title>Deep-cultivation of Planctomycetes and their phenomic and genomic characterization uncovers novel biology.</title>
        <authorList>
            <person name="Wiegand S."/>
            <person name="Jogler M."/>
            <person name="Boedeker C."/>
            <person name="Pinto D."/>
            <person name="Vollmers J."/>
            <person name="Rivas-Marin E."/>
            <person name="Kohn T."/>
            <person name="Peeters S.H."/>
            <person name="Heuer A."/>
            <person name="Rast P."/>
            <person name="Oberbeckmann S."/>
            <person name="Bunk B."/>
            <person name="Jeske O."/>
            <person name="Meyerdierks A."/>
            <person name="Storesund J.E."/>
            <person name="Kallscheuer N."/>
            <person name="Luecker S."/>
            <person name="Lage O.M."/>
            <person name="Pohl T."/>
            <person name="Merkel B.J."/>
            <person name="Hornburger P."/>
            <person name="Mueller R.-W."/>
            <person name="Bruemmer F."/>
            <person name="Labrenz M."/>
            <person name="Spormann A.M."/>
            <person name="Op den Camp H."/>
            <person name="Overmann J."/>
            <person name="Amann R."/>
            <person name="Jetten M.S.M."/>
            <person name="Mascher T."/>
            <person name="Medema M.H."/>
            <person name="Devos D.P."/>
            <person name="Kaster A.-K."/>
            <person name="Ovreas L."/>
            <person name="Rohde M."/>
            <person name="Galperin M.Y."/>
            <person name="Jogler C."/>
        </authorList>
    </citation>
    <scope>NUCLEOTIDE SEQUENCE [LARGE SCALE GENOMIC DNA]</scope>
    <source>
        <strain evidence="7 8">Pan44</strain>
    </source>
</reference>
<feature type="active site" description="O-(5'-phospho-DNA)-serine intermediate" evidence="4 5">
    <location>
        <position position="13"/>
    </location>
</feature>
<dbReference type="InterPro" id="IPR006118">
    <property type="entry name" value="Recombinase_CS"/>
</dbReference>
<keyword evidence="1" id="KW-0229">DNA integration</keyword>
<dbReference type="KEGG" id="ccos:Pan44_28270"/>
<sequence>MTTTSAVIYIRVSTDEQAKVSGLGLEVQESECRAFAQAQGLSVSAVFTDGGVSRSTYLTERPAMSALLSSIKRGATVIVHKHCRLGDSVAIAMMMKEAKRKGARLLVVHGDNSGSDEALLLAGVLSIISDHELRSIASRTRKALAQKKERGEVYTRRVYGFRAVKNQLIADEAELAVIARIQVDAASGLSWAAIARGLNLARIPAPSGTDWHPRTCQRIAERASAA</sequence>
<proteinExistence type="predicted"/>
<dbReference type="Pfam" id="PF00239">
    <property type="entry name" value="Resolvase"/>
    <property type="match status" value="1"/>
</dbReference>
<evidence type="ECO:0000313" key="7">
    <source>
        <dbReference type="EMBL" id="QDT54789.1"/>
    </source>
</evidence>
<dbReference type="InterPro" id="IPR038109">
    <property type="entry name" value="DNA_bind_recomb_sf"/>
</dbReference>
<dbReference type="Gene3D" id="3.90.1750.20">
    <property type="entry name" value="Putative Large Serine Recombinase, Chain B, Domain 2"/>
    <property type="match status" value="1"/>
</dbReference>
<evidence type="ECO:0000313" key="8">
    <source>
        <dbReference type="Proteomes" id="UP000315700"/>
    </source>
</evidence>
<keyword evidence="2" id="KW-0238">DNA-binding</keyword>
<accession>A0A517SF90</accession>
<dbReference type="Gene3D" id="3.40.50.1390">
    <property type="entry name" value="Resolvase, N-terminal catalytic domain"/>
    <property type="match status" value="1"/>
</dbReference>
<evidence type="ECO:0000256" key="4">
    <source>
        <dbReference type="PIRSR" id="PIRSR606118-50"/>
    </source>
</evidence>
<name>A0A517SF90_9PLAN</name>
<dbReference type="InterPro" id="IPR050639">
    <property type="entry name" value="SSR_resolvase"/>
</dbReference>
<dbReference type="GO" id="GO:0015074">
    <property type="term" value="P:DNA integration"/>
    <property type="evidence" value="ECO:0007669"/>
    <property type="project" value="UniProtKB-KW"/>
</dbReference>
<dbReference type="InParanoid" id="A0A517SF90"/>
<dbReference type="GO" id="GO:0003677">
    <property type="term" value="F:DNA binding"/>
    <property type="evidence" value="ECO:0007669"/>
    <property type="project" value="UniProtKB-KW"/>
</dbReference>
<dbReference type="SMART" id="SM00857">
    <property type="entry name" value="Resolvase"/>
    <property type="match status" value="1"/>
</dbReference>
<gene>
    <name evidence="7" type="ORF">Pan44_28270</name>
</gene>
<dbReference type="InterPro" id="IPR036162">
    <property type="entry name" value="Resolvase-like_N_sf"/>
</dbReference>
<dbReference type="GO" id="GO:0000150">
    <property type="term" value="F:DNA strand exchange activity"/>
    <property type="evidence" value="ECO:0007669"/>
    <property type="project" value="InterPro"/>
</dbReference>
<dbReference type="InterPro" id="IPR006119">
    <property type="entry name" value="Resolv_N"/>
</dbReference>
<dbReference type="AlphaFoldDB" id="A0A517SF90"/>
<evidence type="ECO:0000259" key="6">
    <source>
        <dbReference type="PROSITE" id="PS51736"/>
    </source>
</evidence>
<evidence type="ECO:0000256" key="2">
    <source>
        <dbReference type="ARBA" id="ARBA00023125"/>
    </source>
</evidence>
<dbReference type="PROSITE" id="PS00397">
    <property type="entry name" value="RECOMBINASES_1"/>
    <property type="match status" value="1"/>
</dbReference>
<dbReference type="Proteomes" id="UP000315700">
    <property type="component" value="Chromosome"/>
</dbReference>
<dbReference type="RefSeq" id="WP_145030617.1">
    <property type="nucleotide sequence ID" value="NZ_CP036271.1"/>
</dbReference>
<feature type="domain" description="Resolvase/invertase-type recombinase catalytic" evidence="6">
    <location>
        <begin position="5"/>
        <end position="151"/>
    </location>
</feature>
<dbReference type="PROSITE" id="PS51736">
    <property type="entry name" value="RECOMBINASES_3"/>
    <property type="match status" value="1"/>
</dbReference>
<keyword evidence="8" id="KW-1185">Reference proteome</keyword>